<keyword evidence="2" id="KW-1185">Reference proteome</keyword>
<proteinExistence type="predicted"/>
<evidence type="ECO:0000313" key="1">
    <source>
        <dbReference type="EMBL" id="KFM82871.1"/>
    </source>
</evidence>
<dbReference type="AlphaFoldDB" id="A0A087UZT2"/>
<organism evidence="1 2">
    <name type="scientific">Stegodyphus mimosarum</name>
    <name type="common">African social velvet spider</name>
    <dbReference type="NCBI Taxonomy" id="407821"/>
    <lineage>
        <taxon>Eukaryota</taxon>
        <taxon>Metazoa</taxon>
        <taxon>Ecdysozoa</taxon>
        <taxon>Arthropoda</taxon>
        <taxon>Chelicerata</taxon>
        <taxon>Arachnida</taxon>
        <taxon>Araneae</taxon>
        <taxon>Araneomorphae</taxon>
        <taxon>Entelegynae</taxon>
        <taxon>Eresoidea</taxon>
        <taxon>Eresidae</taxon>
        <taxon>Stegodyphus</taxon>
    </lineage>
</organism>
<gene>
    <name evidence="1" type="ORF">X975_19936</name>
</gene>
<name>A0A087UZT2_STEMI</name>
<reference evidence="1 2" key="1">
    <citation type="submission" date="2013-11" db="EMBL/GenBank/DDBJ databases">
        <title>Genome sequencing of Stegodyphus mimosarum.</title>
        <authorList>
            <person name="Bechsgaard J."/>
        </authorList>
    </citation>
    <scope>NUCLEOTIDE SEQUENCE [LARGE SCALE GENOMIC DNA]</scope>
</reference>
<sequence length="76" mass="9020">MHFVWQSLDLDDEKLLLELNEDLLVLCIEAMCLIRNIKQFGKNIDQSKFQLHNTVCLLLSDSKMKTLHWLQSLKYL</sequence>
<protein>
    <submittedName>
        <fullName evidence="1">Uncharacterized protein</fullName>
    </submittedName>
</protein>
<evidence type="ECO:0000313" key="2">
    <source>
        <dbReference type="Proteomes" id="UP000054359"/>
    </source>
</evidence>
<feature type="non-terminal residue" evidence="1">
    <location>
        <position position="76"/>
    </location>
</feature>
<dbReference type="EMBL" id="KK122513">
    <property type="protein sequence ID" value="KFM82871.1"/>
    <property type="molecule type" value="Genomic_DNA"/>
</dbReference>
<dbReference type="Proteomes" id="UP000054359">
    <property type="component" value="Unassembled WGS sequence"/>
</dbReference>
<accession>A0A087UZT2</accession>